<comment type="caution">
    <text evidence="1">The sequence shown here is derived from an EMBL/GenBank/DDBJ whole genome shotgun (WGS) entry which is preliminary data.</text>
</comment>
<sequence length="12" mass="1431">MIQVILIDLLEM</sequence>
<proteinExistence type="predicted"/>
<protein>
    <submittedName>
        <fullName evidence="1">Uncharacterized protein</fullName>
    </submittedName>
</protein>
<accession>A0A8S2RUM2</accession>
<feature type="non-terminal residue" evidence="1">
    <location>
        <position position="1"/>
    </location>
</feature>
<dbReference type="EMBL" id="CAJOBH010015775">
    <property type="protein sequence ID" value="CAF4189633.1"/>
    <property type="molecule type" value="Genomic_DNA"/>
</dbReference>
<reference evidence="1" key="1">
    <citation type="submission" date="2021-02" db="EMBL/GenBank/DDBJ databases">
        <authorList>
            <person name="Nowell W R."/>
        </authorList>
    </citation>
    <scope>NUCLEOTIDE SEQUENCE</scope>
</reference>
<evidence type="ECO:0000313" key="1">
    <source>
        <dbReference type="EMBL" id="CAF4189633.1"/>
    </source>
</evidence>
<evidence type="ECO:0000313" key="2">
    <source>
        <dbReference type="Proteomes" id="UP000681967"/>
    </source>
</evidence>
<dbReference type="Proteomes" id="UP000681967">
    <property type="component" value="Unassembled WGS sequence"/>
</dbReference>
<organism evidence="1 2">
    <name type="scientific">Rotaria magnacalcarata</name>
    <dbReference type="NCBI Taxonomy" id="392030"/>
    <lineage>
        <taxon>Eukaryota</taxon>
        <taxon>Metazoa</taxon>
        <taxon>Spiralia</taxon>
        <taxon>Gnathifera</taxon>
        <taxon>Rotifera</taxon>
        <taxon>Eurotatoria</taxon>
        <taxon>Bdelloidea</taxon>
        <taxon>Philodinida</taxon>
        <taxon>Philodinidae</taxon>
        <taxon>Rotaria</taxon>
    </lineage>
</organism>
<gene>
    <name evidence="1" type="ORF">BYL167_LOCUS23182</name>
</gene>
<name>A0A8S2RUM2_9BILA</name>